<dbReference type="GeneID" id="20326541"/>
<gene>
    <name evidence="1" type="ORF">T265_12373</name>
</gene>
<proteinExistence type="predicted"/>
<evidence type="ECO:0000313" key="2">
    <source>
        <dbReference type="Proteomes" id="UP000054324"/>
    </source>
</evidence>
<keyword evidence="2" id="KW-1185">Reference proteome</keyword>
<name>A0A074Z494_OPIVI</name>
<dbReference type="RefSeq" id="XP_009178143.1">
    <property type="nucleotide sequence ID" value="XM_009179879.1"/>
</dbReference>
<dbReference type="Proteomes" id="UP000054324">
    <property type="component" value="Unassembled WGS sequence"/>
</dbReference>
<organism evidence="1 2">
    <name type="scientific">Opisthorchis viverrini</name>
    <name type="common">Southeast Asian liver fluke</name>
    <dbReference type="NCBI Taxonomy" id="6198"/>
    <lineage>
        <taxon>Eukaryota</taxon>
        <taxon>Metazoa</taxon>
        <taxon>Spiralia</taxon>
        <taxon>Lophotrochozoa</taxon>
        <taxon>Platyhelminthes</taxon>
        <taxon>Trematoda</taxon>
        <taxon>Digenea</taxon>
        <taxon>Opisthorchiida</taxon>
        <taxon>Opisthorchiata</taxon>
        <taxon>Opisthorchiidae</taxon>
        <taxon>Opisthorchis</taxon>
    </lineage>
</organism>
<dbReference type="AlphaFoldDB" id="A0A074Z494"/>
<evidence type="ECO:0000313" key="1">
    <source>
        <dbReference type="EMBL" id="KER18110.1"/>
    </source>
</evidence>
<protein>
    <submittedName>
        <fullName evidence="1">Uncharacterized protein</fullName>
    </submittedName>
</protein>
<accession>A0A074Z494</accession>
<reference evidence="1 2" key="1">
    <citation type="submission" date="2013-11" db="EMBL/GenBank/DDBJ databases">
        <title>Opisthorchis viverrini - life in the bile duct.</title>
        <authorList>
            <person name="Young N.D."/>
            <person name="Nagarajan N."/>
            <person name="Lin S.J."/>
            <person name="Korhonen P.K."/>
            <person name="Jex A.R."/>
            <person name="Hall R.S."/>
            <person name="Safavi-Hemami H."/>
            <person name="Kaewkong W."/>
            <person name="Bertrand D."/>
            <person name="Gao S."/>
            <person name="Seet Q."/>
            <person name="Wongkham S."/>
            <person name="Teh B.T."/>
            <person name="Wongkham C."/>
            <person name="Intapan P.M."/>
            <person name="Maleewong W."/>
            <person name="Yang X."/>
            <person name="Hu M."/>
            <person name="Wang Z."/>
            <person name="Hofmann A."/>
            <person name="Sternberg P.W."/>
            <person name="Tan P."/>
            <person name="Wang J."/>
            <person name="Gasser R.B."/>
        </authorList>
    </citation>
    <scope>NUCLEOTIDE SEQUENCE [LARGE SCALE GENOMIC DNA]</scope>
</reference>
<dbReference type="KEGG" id="ovi:T265_12373"/>
<dbReference type="CTD" id="20326541"/>
<sequence>MHRYRYCAICKPLYASFVSGKSMWRLNELWLEPITCSSKPCIPNTMNMASACLPSPVISSADRYVLGVTLQPECLGTRHRCPDKGACPIRLQCHV</sequence>
<dbReference type="EMBL" id="KL610920">
    <property type="protein sequence ID" value="KER18110.1"/>
    <property type="molecule type" value="Genomic_DNA"/>
</dbReference>